<dbReference type="Proteomes" id="UP001595740">
    <property type="component" value="Unassembled WGS sequence"/>
</dbReference>
<accession>A0ABV7RPL6</accession>
<feature type="signal peptide" evidence="1">
    <location>
        <begin position="1"/>
        <end position="22"/>
    </location>
</feature>
<dbReference type="EMBL" id="JBHRXK010000001">
    <property type="protein sequence ID" value="MFC3550138.1"/>
    <property type="molecule type" value="Genomic_DNA"/>
</dbReference>
<evidence type="ECO:0000313" key="2">
    <source>
        <dbReference type="EMBL" id="MFC3550138.1"/>
    </source>
</evidence>
<sequence length="162" mass="17571">MRLHLHVLAAGLAMLSAGSAGAVSATTAGPHVDVSSYLRTDAEIEAWYLLRSRLRDDFDAICGDTFCEGDYSNIESLRYQCSVDQVNGRIGRCLWVFAASNEEIDPATGRIVVQPRVWRCPTPLPARTTIEALLGSLTVESPLYAPLPGGNRSIYDGLVDCL</sequence>
<proteinExistence type="predicted"/>
<evidence type="ECO:0000313" key="3">
    <source>
        <dbReference type="Proteomes" id="UP001595740"/>
    </source>
</evidence>
<gene>
    <name evidence="2" type="ORF">ACFOLC_03835</name>
</gene>
<comment type="caution">
    <text evidence="2">The sequence shown here is derived from an EMBL/GenBank/DDBJ whole genome shotgun (WGS) entry which is preliminary data.</text>
</comment>
<dbReference type="RefSeq" id="WP_386757663.1">
    <property type="nucleotide sequence ID" value="NZ_JBHRXK010000001.1"/>
</dbReference>
<keyword evidence="1" id="KW-0732">Signal</keyword>
<reference evidence="3" key="1">
    <citation type="journal article" date="2019" name="Int. J. Syst. Evol. Microbiol.">
        <title>The Global Catalogue of Microorganisms (GCM) 10K type strain sequencing project: providing services to taxonomists for standard genome sequencing and annotation.</title>
        <authorList>
            <consortium name="The Broad Institute Genomics Platform"/>
            <consortium name="The Broad Institute Genome Sequencing Center for Infectious Disease"/>
            <person name="Wu L."/>
            <person name="Ma J."/>
        </authorList>
    </citation>
    <scope>NUCLEOTIDE SEQUENCE [LARGE SCALE GENOMIC DNA]</scope>
    <source>
        <strain evidence="3">KCTC 42875</strain>
    </source>
</reference>
<feature type="chain" id="PRO_5046320087" evidence="1">
    <location>
        <begin position="23"/>
        <end position="162"/>
    </location>
</feature>
<name>A0ABV7RPL6_9GAMM</name>
<organism evidence="2 3">
    <name type="scientific">Lysobacter cavernae</name>
    <dbReference type="NCBI Taxonomy" id="1685901"/>
    <lineage>
        <taxon>Bacteria</taxon>
        <taxon>Pseudomonadati</taxon>
        <taxon>Pseudomonadota</taxon>
        <taxon>Gammaproteobacteria</taxon>
        <taxon>Lysobacterales</taxon>
        <taxon>Lysobacteraceae</taxon>
        <taxon>Lysobacter</taxon>
    </lineage>
</organism>
<evidence type="ECO:0000256" key="1">
    <source>
        <dbReference type="SAM" id="SignalP"/>
    </source>
</evidence>
<protein>
    <submittedName>
        <fullName evidence="2">Uncharacterized protein</fullName>
    </submittedName>
</protein>
<keyword evidence="3" id="KW-1185">Reference proteome</keyword>